<name>A0A9Q0F783_9ROSI</name>
<comment type="similarity">
    <text evidence="2">Belongs to the plant rapid alkalinization factor (RALF) family.</text>
</comment>
<evidence type="ECO:0000256" key="5">
    <source>
        <dbReference type="ARBA" id="ARBA00022729"/>
    </source>
</evidence>
<dbReference type="GO" id="GO:0005576">
    <property type="term" value="C:extracellular region"/>
    <property type="evidence" value="ECO:0007669"/>
    <property type="project" value="UniProtKB-SubCell"/>
</dbReference>
<comment type="caution">
    <text evidence="10">The sequence shown here is derived from an EMBL/GenBank/DDBJ whole genome shotgun (WGS) entry which is preliminary data.</text>
</comment>
<evidence type="ECO:0000256" key="2">
    <source>
        <dbReference type="ARBA" id="ARBA00009178"/>
    </source>
</evidence>
<protein>
    <recommendedName>
        <fullName evidence="12">Rapid ALkalinization Factor</fullName>
    </recommendedName>
</protein>
<dbReference type="EMBL" id="JAKUCV010006897">
    <property type="protein sequence ID" value="KAJ4825470.1"/>
    <property type="molecule type" value="Genomic_DNA"/>
</dbReference>
<evidence type="ECO:0000256" key="1">
    <source>
        <dbReference type="ARBA" id="ARBA00004613"/>
    </source>
</evidence>
<dbReference type="AlphaFoldDB" id="A0A9Q0F783"/>
<accession>A0A9Q0F783</accession>
<dbReference type="GO" id="GO:0005179">
    <property type="term" value="F:hormone activity"/>
    <property type="evidence" value="ECO:0007669"/>
    <property type="project" value="UniProtKB-KW"/>
</dbReference>
<keyword evidence="4" id="KW-0372">Hormone</keyword>
<organism evidence="10 11">
    <name type="scientific">Turnera subulata</name>
    <dbReference type="NCBI Taxonomy" id="218843"/>
    <lineage>
        <taxon>Eukaryota</taxon>
        <taxon>Viridiplantae</taxon>
        <taxon>Streptophyta</taxon>
        <taxon>Embryophyta</taxon>
        <taxon>Tracheophyta</taxon>
        <taxon>Spermatophyta</taxon>
        <taxon>Magnoliopsida</taxon>
        <taxon>eudicotyledons</taxon>
        <taxon>Gunneridae</taxon>
        <taxon>Pentapetalae</taxon>
        <taxon>rosids</taxon>
        <taxon>fabids</taxon>
        <taxon>Malpighiales</taxon>
        <taxon>Passifloraceae</taxon>
        <taxon>Turnera</taxon>
    </lineage>
</organism>
<keyword evidence="6" id="KW-1015">Disulfide bond</keyword>
<dbReference type="PANTHER" id="PTHR34270">
    <property type="entry name" value="PROTEIN RALF-LIKE 15-RELATED"/>
    <property type="match status" value="1"/>
</dbReference>
<feature type="chain" id="PRO_5040312728" description="Rapid ALkalinization Factor" evidence="9">
    <location>
        <begin position="28"/>
        <end position="72"/>
    </location>
</feature>
<evidence type="ECO:0000256" key="3">
    <source>
        <dbReference type="ARBA" id="ARBA00022525"/>
    </source>
</evidence>
<evidence type="ECO:0000256" key="8">
    <source>
        <dbReference type="SAM" id="MobiDB-lite"/>
    </source>
</evidence>
<gene>
    <name evidence="10" type="ORF">Tsubulata_038752</name>
</gene>
<feature type="compositionally biased region" description="Basic and acidic residues" evidence="8">
    <location>
        <begin position="58"/>
        <end position="72"/>
    </location>
</feature>
<reference evidence="10" key="1">
    <citation type="submission" date="2022-02" db="EMBL/GenBank/DDBJ databases">
        <authorList>
            <person name="Henning P.M."/>
            <person name="McCubbin A.G."/>
            <person name="Shore J.S."/>
        </authorList>
    </citation>
    <scope>NUCLEOTIDE SEQUENCE</scope>
    <source>
        <strain evidence="10">F60SS</strain>
        <tissue evidence="10">Leaves</tissue>
    </source>
</reference>
<evidence type="ECO:0000313" key="11">
    <source>
        <dbReference type="Proteomes" id="UP001141552"/>
    </source>
</evidence>
<comment type="function">
    <text evidence="7">Cell signaling peptide that may regulate plant stress, growth, and development. Mediates a rapid alkalinization of extracellular space by mediating a transient increase in the cytoplasmic Ca(2+) concentration leading to a calcium-dependent signaling events through a cell surface receptor and a concomitant activation of some intracellular mitogen-activated protein kinases.</text>
</comment>
<evidence type="ECO:0000256" key="9">
    <source>
        <dbReference type="SAM" id="SignalP"/>
    </source>
</evidence>
<reference evidence="10" key="2">
    <citation type="journal article" date="2023" name="Plants (Basel)">
        <title>Annotation of the Turnera subulata (Passifloraceae) Draft Genome Reveals the S-Locus Evolved after the Divergence of Turneroideae from Passifloroideae in a Stepwise Manner.</title>
        <authorList>
            <person name="Henning P.M."/>
            <person name="Roalson E.H."/>
            <person name="Mir W."/>
            <person name="McCubbin A.G."/>
            <person name="Shore J.S."/>
        </authorList>
    </citation>
    <scope>NUCLEOTIDE SEQUENCE</scope>
    <source>
        <strain evidence="10">F60SS</strain>
    </source>
</reference>
<comment type="subcellular location">
    <subcellularLocation>
        <location evidence="1">Secreted</location>
    </subcellularLocation>
</comment>
<dbReference type="Pfam" id="PF05498">
    <property type="entry name" value="RALF"/>
    <property type="match status" value="1"/>
</dbReference>
<feature type="region of interest" description="Disordered" evidence="8">
    <location>
        <begin position="46"/>
        <end position="72"/>
    </location>
</feature>
<keyword evidence="3" id="KW-0964">Secreted</keyword>
<keyword evidence="11" id="KW-1185">Reference proteome</keyword>
<evidence type="ECO:0000256" key="6">
    <source>
        <dbReference type="ARBA" id="ARBA00023157"/>
    </source>
</evidence>
<keyword evidence="5 9" id="KW-0732">Signal</keyword>
<dbReference type="GO" id="GO:0040008">
    <property type="term" value="P:regulation of growth"/>
    <property type="evidence" value="ECO:0007669"/>
    <property type="project" value="UniProtKB-ARBA"/>
</dbReference>
<evidence type="ECO:0008006" key="12">
    <source>
        <dbReference type="Google" id="ProtNLM"/>
    </source>
</evidence>
<sequence length="72" mass="7984">MNTSKKIFLLGLYTIMIYALLAGEVEASQINYADLQPDNGRGCGPTNPKGCSETPENSYHRGCEREDRCREG</sequence>
<dbReference type="PANTHER" id="PTHR34270:SF3">
    <property type="entry name" value="PROTEIN RALF-LIKE 16-RELATED"/>
    <property type="match status" value="1"/>
</dbReference>
<dbReference type="Proteomes" id="UP001141552">
    <property type="component" value="Unassembled WGS sequence"/>
</dbReference>
<dbReference type="InterPro" id="IPR008801">
    <property type="entry name" value="RALF"/>
</dbReference>
<evidence type="ECO:0000313" key="10">
    <source>
        <dbReference type="EMBL" id="KAJ4825470.1"/>
    </source>
</evidence>
<feature type="signal peptide" evidence="9">
    <location>
        <begin position="1"/>
        <end position="27"/>
    </location>
</feature>
<proteinExistence type="inferred from homology"/>
<evidence type="ECO:0000256" key="4">
    <source>
        <dbReference type="ARBA" id="ARBA00022702"/>
    </source>
</evidence>
<evidence type="ECO:0000256" key="7">
    <source>
        <dbReference type="ARBA" id="ARBA00037228"/>
    </source>
</evidence>